<dbReference type="PROSITE" id="PS00508">
    <property type="entry name" value="NI_HGENASE_L_2"/>
    <property type="match status" value="1"/>
</dbReference>
<gene>
    <name evidence="7" type="ORF">IE877_16545</name>
</gene>
<comment type="similarity">
    <text evidence="2 6">Belongs to the [NiFe]/[NiFeSe] hydrogenase large subunit family.</text>
</comment>
<sequence length="503" mass="56245">MYEYLETADPALVEAGKLKRVAVDPVSRVEGHGKVTLLLDENNQVQQARLHIVEFRGFEKFIQGRPYWELPVMVQRLCGICPVSHHLAAAKAIDQLVGVDPANLPPAADKLRRLLHFGQVLQSHALHFFHLSSPDLLFGFESEIGKRSIVAVLADYPDIGLQGVKLRKYGQEVIRMVCGKRIHGTGAIPGGMNKALSKDERDYLKQDIGQIVSWAQGALQLVTKVHTSNLPYYDDFATIRSNYLSLTKPDGALELYHGGIRVKNQQGEPLVDHYDYCDYQELIREEVRSWTYMKFPYLTALGKADGWYRVGPLARVNNCDFIDTPLAEAARVEFKQHGGATMVHSTLAFHWTRMIELLHCAESIQILLDDPDLLSNDLVAKGEKRYEGIGVIEAPRGTLFHHYQIDENDIVTKANLIVSTTSNNTAMNESVRQVAAEYLSGRELTEPLLNNLEVAIRAYDPCLSCATHAVGKMPLQLELVDADGKLVDKLVRHSSGEFIHGCE</sequence>
<dbReference type="Proteomes" id="UP000652176">
    <property type="component" value="Unassembled WGS sequence"/>
</dbReference>
<organism evidence="7 8">
    <name type="scientific">Methylomonas albis</name>
    <dbReference type="NCBI Taxonomy" id="1854563"/>
    <lineage>
        <taxon>Bacteria</taxon>
        <taxon>Pseudomonadati</taxon>
        <taxon>Pseudomonadota</taxon>
        <taxon>Gammaproteobacteria</taxon>
        <taxon>Methylococcales</taxon>
        <taxon>Methylococcaceae</taxon>
        <taxon>Methylomonas</taxon>
    </lineage>
</organism>
<comment type="cofactor">
    <cofactor evidence="1">
        <name>Ni(2+)</name>
        <dbReference type="ChEBI" id="CHEBI:49786"/>
    </cofactor>
</comment>
<dbReference type="InterPro" id="IPR029014">
    <property type="entry name" value="NiFe-Hase_large"/>
</dbReference>
<evidence type="ECO:0000256" key="4">
    <source>
        <dbReference type="ARBA" id="ARBA00022723"/>
    </source>
</evidence>
<dbReference type="PANTHER" id="PTHR43600:SF2">
    <property type="entry name" value="F420-NON-REDUCING HYDROGENASE VHU SUBUNIT A"/>
    <property type="match status" value="1"/>
</dbReference>
<dbReference type="PANTHER" id="PTHR43600">
    <property type="entry name" value="COENZYME F420 HYDROGENASE, SUBUNIT ALPHA"/>
    <property type="match status" value="1"/>
</dbReference>
<evidence type="ECO:0000313" key="8">
    <source>
        <dbReference type="Proteomes" id="UP000652176"/>
    </source>
</evidence>
<dbReference type="InterPro" id="IPR018194">
    <property type="entry name" value="Ni-dep_hyd_lsu_Ni_BS"/>
</dbReference>
<evidence type="ECO:0000256" key="2">
    <source>
        <dbReference type="ARBA" id="ARBA00009292"/>
    </source>
</evidence>
<keyword evidence="8" id="KW-1185">Reference proteome</keyword>
<protein>
    <submittedName>
        <fullName evidence="7">Ni/Fe hydrogenase subunit alpha</fullName>
    </submittedName>
</protein>
<proteinExistence type="inferred from homology"/>
<evidence type="ECO:0000256" key="1">
    <source>
        <dbReference type="ARBA" id="ARBA00001967"/>
    </source>
</evidence>
<dbReference type="EMBL" id="JACXSS010000001">
    <property type="protein sequence ID" value="MBD9357465.1"/>
    <property type="molecule type" value="Genomic_DNA"/>
</dbReference>
<comment type="caution">
    <text evidence="7">The sequence shown here is derived from an EMBL/GenBank/DDBJ whole genome shotgun (WGS) entry which is preliminary data.</text>
</comment>
<dbReference type="InterPro" id="IPR001501">
    <property type="entry name" value="Ni-dep_hyd_lsu"/>
</dbReference>
<dbReference type="Gene3D" id="1.10.645.10">
    <property type="entry name" value="Cytochrome-c3 Hydrogenase, chain B"/>
    <property type="match status" value="1"/>
</dbReference>
<name>A0ABR9D326_9GAMM</name>
<evidence type="ECO:0000256" key="3">
    <source>
        <dbReference type="ARBA" id="ARBA00022596"/>
    </source>
</evidence>
<evidence type="ECO:0000313" key="7">
    <source>
        <dbReference type="EMBL" id="MBD9357465.1"/>
    </source>
</evidence>
<keyword evidence="4 6" id="KW-0479">Metal-binding</keyword>
<keyword evidence="3 6" id="KW-0533">Nickel</keyword>
<reference evidence="7 8" key="1">
    <citation type="submission" date="2020-09" db="EMBL/GenBank/DDBJ databases">
        <title>Methylomonas albis sp. nov. and Methylomonas fluvii sp. nov.: Two cold-adapted methanotrophs from the River Elbe and an amended description of Methylovulum psychrotolerans strain Eb1.</title>
        <authorList>
            <person name="Bussmann I.K."/>
            <person name="Klings K.-W."/>
            <person name="Warnstedt J."/>
            <person name="Hoppert M."/>
            <person name="Saborowski A."/>
            <person name="Horn F."/>
            <person name="Liebner S."/>
        </authorList>
    </citation>
    <scope>NUCLEOTIDE SEQUENCE [LARGE SCALE GENOMIC DNA]</scope>
    <source>
        <strain evidence="7 8">EbA</strain>
    </source>
</reference>
<dbReference type="Pfam" id="PF00374">
    <property type="entry name" value="NiFeSe_Hases"/>
    <property type="match status" value="2"/>
</dbReference>
<dbReference type="SUPFAM" id="SSF56762">
    <property type="entry name" value="HydB/Nqo4-like"/>
    <property type="match status" value="1"/>
</dbReference>
<accession>A0ABR9D326</accession>
<keyword evidence="5 6" id="KW-0560">Oxidoreductase</keyword>
<evidence type="ECO:0000256" key="6">
    <source>
        <dbReference type="RuleBase" id="RU003896"/>
    </source>
</evidence>
<evidence type="ECO:0000256" key="5">
    <source>
        <dbReference type="ARBA" id="ARBA00023002"/>
    </source>
</evidence>
<dbReference type="PROSITE" id="PS00507">
    <property type="entry name" value="NI_HGENASE_L_1"/>
    <property type="match status" value="1"/>
</dbReference>
<dbReference type="RefSeq" id="WP_192375743.1">
    <property type="nucleotide sequence ID" value="NZ_CAJHIV010000001.1"/>
</dbReference>